<dbReference type="Gene3D" id="3.40.30.10">
    <property type="entry name" value="Glutaredoxin"/>
    <property type="match status" value="1"/>
</dbReference>
<dbReference type="OrthoDB" id="5784238at2"/>
<organism evidence="2 3">
    <name type="scientific">Alteribacillus bidgolensis</name>
    <dbReference type="NCBI Taxonomy" id="930129"/>
    <lineage>
        <taxon>Bacteria</taxon>
        <taxon>Bacillati</taxon>
        <taxon>Bacillota</taxon>
        <taxon>Bacilli</taxon>
        <taxon>Bacillales</taxon>
        <taxon>Bacillaceae</taxon>
        <taxon>Alteribacillus</taxon>
    </lineage>
</organism>
<reference evidence="2 3" key="1">
    <citation type="submission" date="2016-10" db="EMBL/GenBank/DDBJ databases">
        <authorList>
            <person name="de Groot N.N."/>
        </authorList>
    </citation>
    <scope>NUCLEOTIDE SEQUENCE [LARGE SCALE GENOMIC DNA]</scope>
    <source>
        <strain evidence="3">P4B,CCM 7963,CECT 7998,DSM 25260,IBRC-M 10614,KCTC 13821</strain>
    </source>
</reference>
<dbReference type="InterPro" id="IPR013766">
    <property type="entry name" value="Thioredoxin_domain"/>
</dbReference>
<proteinExistence type="predicted"/>
<keyword evidence="3" id="KW-1185">Reference proteome</keyword>
<gene>
    <name evidence="2" type="ORF">SAMN05216352_101256</name>
</gene>
<evidence type="ECO:0000313" key="2">
    <source>
        <dbReference type="EMBL" id="SDH42732.1"/>
    </source>
</evidence>
<dbReference type="SUPFAM" id="SSF52833">
    <property type="entry name" value="Thioredoxin-like"/>
    <property type="match status" value="1"/>
</dbReference>
<dbReference type="Proteomes" id="UP000199017">
    <property type="component" value="Unassembled WGS sequence"/>
</dbReference>
<sequence length="110" mass="12752">MIEKNEKQIFHMKASGEPFVLFLYSPLCGTCKKAEQMMFALENVYDSMLFVKANINTIPSFVRKEKIKSIPCLQVVQNKNTVKTIYAFHSIPSLVERLHPIIEKRHADHE</sequence>
<dbReference type="Pfam" id="PF00085">
    <property type="entry name" value="Thioredoxin"/>
    <property type="match status" value="1"/>
</dbReference>
<dbReference type="EMBL" id="FNDU01000001">
    <property type="protein sequence ID" value="SDH42732.1"/>
    <property type="molecule type" value="Genomic_DNA"/>
</dbReference>
<dbReference type="AlphaFoldDB" id="A0A1G8CBE0"/>
<feature type="domain" description="Thioredoxin" evidence="1">
    <location>
        <begin position="13"/>
        <end position="87"/>
    </location>
</feature>
<protein>
    <submittedName>
        <fullName evidence="2">Thioredoxin</fullName>
    </submittedName>
</protein>
<name>A0A1G8CBE0_9BACI</name>
<accession>A0A1G8CBE0</accession>
<evidence type="ECO:0000259" key="1">
    <source>
        <dbReference type="Pfam" id="PF00085"/>
    </source>
</evidence>
<dbReference type="RefSeq" id="WP_091579780.1">
    <property type="nucleotide sequence ID" value="NZ_FNDU01000001.1"/>
</dbReference>
<dbReference type="InterPro" id="IPR036249">
    <property type="entry name" value="Thioredoxin-like_sf"/>
</dbReference>
<evidence type="ECO:0000313" key="3">
    <source>
        <dbReference type="Proteomes" id="UP000199017"/>
    </source>
</evidence>
<dbReference type="STRING" id="930129.SAMN05216352_101256"/>
<dbReference type="CDD" id="cd02947">
    <property type="entry name" value="TRX_family"/>
    <property type="match status" value="1"/>
</dbReference>